<dbReference type="InterPro" id="IPR019734">
    <property type="entry name" value="TPR_rpt"/>
</dbReference>
<dbReference type="GO" id="GO:0007283">
    <property type="term" value="P:spermatogenesis"/>
    <property type="evidence" value="ECO:0007669"/>
    <property type="project" value="TreeGrafter"/>
</dbReference>
<proteinExistence type="inferred from homology"/>
<dbReference type="PROSITE" id="PS50059">
    <property type="entry name" value="FKBP_PPIASE"/>
    <property type="match status" value="1"/>
</dbReference>
<sequence length="280" mass="32572">MDTSRYSDEPYDSSRLRGKQQQFVLGNGEVIPGLEVAVKSMKRNERSQFLVSSEYGFGKLGCPPRIPPNATILFEVELLGFVEYHTAEGEEEGRNQSFEQRLAAANSEREVGNDYFQQNMIGRAVGRYLKAVRQLEAVRLRDANQEAVWRTSLKKLYLNLSLCSLRQRKSQLALSNCRRVLELDGKNVKAFFRIGQAYLQLGDFKNSRKHLQKANKLSPHNKEIQQELRKLENTRKRFQSMERTMYANMFQHPTRGVDDESREQEPVHFHSREELTKKLR</sequence>
<keyword evidence="4" id="KW-0697">Rotamase</keyword>
<keyword evidence="2" id="KW-0677">Repeat</keyword>
<evidence type="ECO:0000313" key="9">
    <source>
        <dbReference type="Proteomes" id="UP001174909"/>
    </source>
</evidence>
<dbReference type="Pfam" id="PF13181">
    <property type="entry name" value="TPR_8"/>
    <property type="match status" value="1"/>
</dbReference>
<gene>
    <name evidence="8" type="ORF">GBAR_LOCUS9502</name>
</gene>
<dbReference type="PROSITE" id="PS50005">
    <property type="entry name" value="TPR"/>
    <property type="match status" value="1"/>
</dbReference>
<dbReference type="Gene3D" id="1.25.40.10">
    <property type="entry name" value="Tetratricopeptide repeat domain"/>
    <property type="match status" value="1"/>
</dbReference>
<organism evidence="8 9">
    <name type="scientific">Geodia barretti</name>
    <name type="common">Barrett's horny sponge</name>
    <dbReference type="NCBI Taxonomy" id="519541"/>
    <lineage>
        <taxon>Eukaryota</taxon>
        <taxon>Metazoa</taxon>
        <taxon>Porifera</taxon>
        <taxon>Demospongiae</taxon>
        <taxon>Heteroscleromorpha</taxon>
        <taxon>Tetractinellida</taxon>
        <taxon>Astrophorina</taxon>
        <taxon>Geodiidae</taxon>
        <taxon>Geodia</taxon>
    </lineage>
</organism>
<dbReference type="GO" id="GO:0005737">
    <property type="term" value="C:cytoplasm"/>
    <property type="evidence" value="ECO:0007669"/>
    <property type="project" value="TreeGrafter"/>
</dbReference>
<dbReference type="SUPFAM" id="SSF54534">
    <property type="entry name" value="FKBP-like"/>
    <property type="match status" value="1"/>
</dbReference>
<accession>A0AA35RPH7</accession>
<evidence type="ECO:0000256" key="6">
    <source>
        <dbReference type="SAM" id="MobiDB-lite"/>
    </source>
</evidence>
<feature type="domain" description="PPIase FKBP-type" evidence="7">
    <location>
        <begin position="1"/>
        <end position="82"/>
    </location>
</feature>
<dbReference type="PANTHER" id="PTHR46674:SF1">
    <property type="entry name" value="INACTIVE PEPTIDYL-PROLYL CIS-TRANS ISOMERASE FKBP6"/>
    <property type="match status" value="1"/>
</dbReference>
<keyword evidence="3 5" id="KW-0802">TPR repeat</keyword>
<dbReference type="Gene3D" id="3.10.50.40">
    <property type="match status" value="1"/>
</dbReference>
<dbReference type="EC" id="5.2.1.8" evidence="4"/>
<dbReference type="GO" id="GO:0003755">
    <property type="term" value="F:peptidyl-prolyl cis-trans isomerase activity"/>
    <property type="evidence" value="ECO:0007669"/>
    <property type="project" value="UniProtKB-KW"/>
</dbReference>
<keyword evidence="4 8" id="KW-0413">Isomerase</keyword>
<dbReference type="SMART" id="SM00028">
    <property type="entry name" value="TPR"/>
    <property type="match status" value="3"/>
</dbReference>
<comment type="caution">
    <text evidence="8">The sequence shown here is derived from an EMBL/GenBank/DDBJ whole genome shotgun (WGS) entry which is preliminary data.</text>
</comment>
<dbReference type="PROSITE" id="PS50293">
    <property type="entry name" value="TPR_REGION"/>
    <property type="match status" value="1"/>
</dbReference>
<feature type="repeat" description="TPR" evidence="5">
    <location>
        <begin position="188"/>
        <end position="221"/>
    </location>
</feature>
<evidence type="ECO:0000259" key="7">
    <source>
        <dbReference type="PROSITE" id="PS50059"/>
    </source>
</evidence>
<evidence type="ECO:0000256" key="1">
    <source>
        <dbReference type="ARBA" id="ARBA00009648"/>
    </source>
</evidence>
<evidence type="ECO:0000256" key="3">
    <source>
        <dbReference type="ARBA" id="ARBA00022803"/>
    </source>
</evidence>
<evidence type="ECO:0000256" key="5">
    <source>
        <dbReference type="PROSITE-ProRule" id="PRU00339"/>
    </source>
</evidence>
<reference evidence="8" key="1">
    <citation type="submission" date="2023-03" db="EMBL/GenBank/DDBJ databases">
        <authorList>
            <person name="Steffen K."/>
            <person name="Cardenas P."/>
        </authorList>
    </citation>
    <scope>NUCLEOTIDE SEQUENCE</scope>
</reference>
<dbReference type="Proteomes" id="UP001174909">
    <property type="component" value="Unassembled WGS sequence"/>
</dbReference>
<dbReference type="InterPro" id="IPR011990">
    <property type="entry name" value="TPR-like_helical_dom_sf"/>
</dbReference>
<dbReference type="PANTHER" id="PTHR46674">
    <property type="entry name" value="INACTIVE PEPTIDYL-PROLYL CIS-TRANS ISOMERASE FKBP6"/>
    <property type="match status" value="1"/>
</dbReference>
<dbReference type="InterPro" id="IPR042282">
    <property type="entry name" value="FKBP6/shu"/>
</dbReference>
<dbReference type="SUPFAM" id="SSF48452">
    <property type="entry name" value="TPR-like"/>
    <property type="match status" value="1"/>
</dbReference>
<comment type="similarity">
    <text evidence="1">Belongs to the FKBP6 family.</text>
</comment>
<comment type="catalytic activity">
    <reaction evidence="4">
        <text>[protein]-peptidylproline (omega=180) = [protein]-peptidylproline (omega=0)</text>
        <dbReference type="Rhea" id="RHEA:16237"/>
        <dbReference type="Rhea" id="RHEA-COMP:10747"/>
        <dbReference type="Rhea" id="RHEA-COMP:10748"/>
        <dbReference type="ChEBI" id="CHEBI:83833"/>
        <dbReference type="ChEBI" id="CHEBI:83834"/>
        <dbReference type="EC" id="5.2.1.8"/>
    </reaction>
</comment>
<feature type="region of interest" description="Disordered" evidence="6">
    <location>
        <begin position="251"/>
        <end position="280"/>
    </location>
</feature>
<evidence type="ECO:0000256" key="4">
    <source>
        <dbReference type="PROSITE-ProRule" id="PRU00277"/>
    </source>
</evidence>
<dbReference type="GO" id="GO:0051879">
    <property type="term" value="F:Hsp90 protein binding"/>
    <property type="evidence" value="ECO:0007669"/>
    <property type="project" value="TreeGrafter"/>
</dbReference>
<keyword evidence="9" id="KW-1185">Reference proteome</keyword>
<feature type="compositionally biased region" description="Basic and acidic residues" evidence="6">
    <location>
        <begin position="255"/>
        <end position="280"/>
    </location>
</feature>
<protein>
    <recommendedName>
        <fullName evidence="4">peptidylprolyl isomerase</fullName>
        <ecNumber evidence="4">5.2.1.8</ecNumber>
    </recommendedName>
</protein>
<dbReference type="AlphaFoldDB" id="A0AA35RPH7"/>
<dbReference type="InterPro" id="IPR046357">
    <property type="entry name" value="PPIase_dom_sf"/>
</dbReference>
<name>A0AA35RPH7_GEOBA</name>
<dbReference type="Pfam" id="PF00254">
    <property type="entry name" value="FKBP_C"/>
    <property type="match status" value="1"/>
</dbReference>
<evidence type="ECO:0000256" key="2">
    <source>
        <dbReference type="ARBA" id="ARBA00022737"/>
    </source>
</evidence>
<dbReference type="EMBL" id="CASHTH010001433">
    <property type="protein sequence ID" value="CAI8015329.1"/>
    <property type="molecule type" value="Genomic_DNA"/>
</dbReference>
<evidence type="ECO:0000313" key="8">
    <source>
        <dbReference type="EMBL" id="CAI8015329.1"/>
    </source>
</evidence>
<dbReference type="InterPro" id="IPR001179">
    <property type="entry name" value="PPIase_FKBP_dom"/>
</dbReference>